<dbReference type="GO" id="GO:0030435">
    <property type="term" value="P:sporulation resulting in formation of a cellular spore"/>
    <property type="evidence" value="ECO:0007669"/>
    <property type="project" value="UniProtKB-UniRule"/>
</dbReference>
<dbReference type="NCBIfam" id="TIGR02875">
    <property type="entry name" value="spore_0_A"/>
    <property type="match status" value="1"/>
</dbReference>
<feature type="domain" description="Response regulatory" evidence="18">
    <location>
        <begin position="6"/>
        <end position="123"/>
    </location>
</feature>
<dbReference type="InterPro" id="IPR001789">
    <property type="entry name" value="Sig_transdc_resp-reg_receiver"/>
</dbReference>
<dbReference type="GO" id="GO:0003677">
    <property type="term" value="F:DNA binding"/>
    <property type="evidence" value="ECO:0007669"/>
    <property type="project" value="UniProtKB-KW"/>
</dbReference>
<evidence type="ECO:0000256" key="7">
    <source>
        <dbReference type="ARBA" id="ARBA00022837"/>
    </source>
</evidence>
<dbReference type="InterPro" id="IPR016032">
    <property type="entry name" value="Sig_transdc_resp-reg_C-effctor"/>
</dbReference>
<keyword evidence="4 15" id="KW-0678">Repressor</keyword>
<evidence type="ECO:0000256" key="10">
    <source>
        <dbReference type="ARBA" id="ARBA00023015"/>
    </source>
</evidence>
<dbReference type="InterPro" id="IPR052048">
    <property type="entry name" value="ST_Response_Regulator"/>
</dbReference>
<dbReference type="SUPFAM" id="SSF52172">
    <property type="entry name" value="CheY-like"/>
    <property type="match status" value="1"/>
</dbReference>
<keyword evidence="8 15" id="KW-0749">Sporulation</keyword>
<evidence type="ECO:0000256" key="9">
    <source>
        <dbReference type="ARBA" id="ARBA00023012"/>
    </source>
</evidence>
<dbReference type="PANTHER" id="PTHR43228:SF5">
    <property type="entry name" value="STAGE 0 SPORULATION PROTEIN A"/>
    <property type="match status" value="1"/>
</dbReference>
<evidence type="ECO:0000256" key="17">
    <source>
        <dbReference type="PROSITE-ProRule" id="PRU00169"/>
    </source>
</evidence>
<keyword evidence="5 17" id="KW-0597">Phosphoprotein</keyword>
<dbReference type="Gene3D" id="1.10.10.10">
    <property type="entry name" value="Winged helix-like DNA-binding domain superfamily/Winged helix DNA-binding domain"/>
    <property type="match status" value="1"/>
</dbReference>
<dbReference type="InterPro" id="IPR014879">
    <property type="entry name" value="Spo0A_C"/>
</dbReference>
<evidence type="ECO:0000313" key="19">
    <source>
        <dbReference type="EMBL" id="MBC5725976.1"/>
    </source>
</evidence>
<evidence type="ECO:0000256" key="16">
    <source>
        <dbReference type="PIRSR" id="PIRSR002937-1"/>
    </source>
</evidence>
<comment type="caution">
    <text evidence="19">The sequence shown here is derived from an EMBL/GenBank/DDBJ whole genome shotgun (WGS) entry which is preliminary data.</text>
</comment>
<evidence type="ECO:0000256" key="11">
    <source>
        <dbReference type="ARBA" id="ARBA00023125"/>
    </source>
</evidence>
<comment type="subcellular location">
    <subcellularLocation>
        <location evidence="1 15">Cytoplasm</location>
    </subcellularLocation>
</comment>
<keyword evidence="12 15" id="KW-0010">Activator</keyword>
<keyword evidence="7 15" id="KW-0106">Calcium</keyword>
<dbReference type="InterPro" id="IPR012052">
    <property type="entry name" value="Spore_0_A"/>
</dbReference>
<dbReference type="Proteomes" id="UP000606499">
    <property type="component" value="Unassembled WGS sequence"/>
</dbReference>
<keyword evidence="3 15" id="KW-0963">Cytoplasm</keyword>
<dbReference type="EMBL" id="JACOPL010000009">
    <property type="protein sequence ID" value="MBC5725976.1"/>
    <property type="molecule type" value="Genomic_DNA"/>
</dbReference>
<feature type="binding site" evidence="16">
    <location>
        <position position="57"/>
    </location>
    <ligand>
        <name>Ca(2+)</name>
        <dbReference type="ChEBI" id="CHEBI:29108"/>
    </ligand>
</feature>
<comment type="cofactor">
    <cofactor evidence="15 16">
        <name>Ca(2+)</name>
        <dbReference type="ChEBI" id="CHEBI:29108"/>
    </cofactor>
    <text evidence="15 16">Binds 1 Ca(2+) ion per subunit.</text>
</comment>
<evidence type="ECO:0000256" key="1">
    <source>
        <dbReference type="ARBA" id="ARBA00004496"/>
    </source>
</evidence>
<dbReference type="AlphaFoldDB" id="A0A923LX14"/>
<keyword evidence="10 15" id="KW-0805">Transcription regulation</keyword>
<sequence length="253" mass="27995">MEQKIRVLLADDDSEFCARMAAAIEKSNDMELAGIAEDGAKAVAAVGELKPDLLIIDLVLPVMDGIMVLTKLHERRQEQPATVVLSAFASPQAGAECTALGVDMFLRKPMEAEMVCERIRMWKSGKQEAEKTGEAMALEVRVTEVIHQVGVPAHIKGYQYLREAIMMAVEDMEAVSAITKVLYPSIAKKFKTTSSRVERAIRHAIEVAWDRGDIETLQSYFGYTVSGVKGKPTNSEFISMIADRLRLQMRFGA</sequence>
<keyword evidence="9 15" id="KW-0902">Two-component regulatory system</keyword>
<name>A0A923LX14_9FIRM</name>
<keyword evidence="11 15" id="KW-0238">DNA-binding</keyword>
<feature type="modified residue" description="4-aspartylphosphate" evidence="17">
    <location>
        <position position="57"/>
    </location>
</feature>
<reference evidence="19" key="1">
    <citation type="submission" date="2020-08" db="EMBL/GenBank/DDBJ databases">
        <title>Genome public.</title>
        <authorList>
            <person name="Liu C."/>
            <person name="Sun Q."/>
        </authorList>
    </citation>
    <scope>NUCLEOTIDE SEQUENCE</scope>
    <source>
        <strain evidence="19">NSJ-28</strain>
    </source>
</reference>
<keyword evidence="13 15" id="KW-0804">Transcription</keyword>
<dbReference type="GO" id="GO:0051606">
    <property type="term" value="P:detection of stimulus"/>
    <property type="evidence" value="ECO:0007669"/>
    <property type="project" value="UniProtKB-UniRule"/>
</dbReference>
<evidence type="ECO:0000256" key="3">
    <source>
        <dbReference type="ARBA" id="ARBA00022490"/>
    </source>
</evidence>
<evidence type="ECO:0000259" key="18">
    <source>
        <dbReference type="PROSITE" id="PS50110"/>
    </source>
</evidence>
<dbReference type="GO" id="GO:0042173">
    <property type="term" value="P:regulation of sporulation resulting in formation of a cellular spore"/>
    <property type="evidence" value="ECO:0007669"/>
    <property type="project" value="InterPro"/>
</dbReference>
<feature type="binding site" evidence="16">
    <location>
        <position position="12"/>
    </location>
    <ligand>
        <name>Ca(2+)</name>
        <dbReference type="ChEBI" id="CHEBI:29108"/>
    </ligand>
</feature>
<evidence type="ECO:0000256" key="4">
    <source>
        <dbReference type="ARBA" id="ARBA00022491"/>
    </source>
</evidence>
<evidence type="ECO:0000256" key="14">
    <source>
        <dbReference type="ARBA" id="ARBA00024867"/>
    </source>
</evidence>
<keyword evidence="6 15" id="KW-0479">Metal-binding</keyword>
<evidence type="ECO:0000313" key="20">
    <source>
        <dbReference type="Proteomes" id="UP000606499"/>
    </source>
</evidence>
<evidence type="ECO:0000256" key="5">
    <source>
        <dbReference type="ARBA" id="ARBA00022553"/>
    </source>
</evidence>
<dbReference type="PANTHER" id="PTHR43228">
    <property type="entry name" value="TWO-COMPONENT RESPONSE REGULATOR"/>
    <property type="match status" value="1"/>
</dbReference>
<dbReference type="Pfam" id="PF08769">
    <property type="entry name" value="Spo0A_C"/>
    <property type="match status" value="1"/>
</dbReference>
<keyword evidence="20" id="KW-1185">Reference proteome</keyword>
<dbReference type="InterPro" id="IPR036388">
    <property type="entry name" value="WH-like_DNA-bd_sf"/>
</dbReference>
<dbReference type="PIRSF" id="PIRSF002937">
    <property type="entry name" value="Res_reg_Spo0A"/>
    <property type="match status" value="1"/>
</dbReference>
<dbReference type="RefSeq" id="WP_054327358.1">
    <property type="nucleotide sequence ID" value="NZ_JACOPL010000009.1"/>
</dbReference>
<dbReference type="GO" id="GO:0000160">
    <property type="term" value="P:phosphorelay signal transduction system"/>
    <property type="evidence" value="ECO:0007669"/>
    <property type="project" value="UniProtKB-UniRule"/>
</dbReference>
<dbReference type="Gene3D" id="3.40.50.2300">
    <property type="match status" value="1"/>
</dbReference>
<evidence type="ECO:0000256" key="13">
    <source>
        <dbReference type="ARBA" id="ARBA00023163"/>
    </source>
</evidence>
<dbReference type="PROSITE" id="PS50110">
    <property type="entry name" value="RESPONSE_REGULATORY"/>
    <property type="match status" value="1"/>
</dbReference>
<evidence type="ECO:0000256" key="6">
    <source>
        <dbReference type="ARBA" id="ARBA00022723"/>
    </source>
</evidence>
<feature type="binding site" evidence="16">
    <location>
        <position position="11"/>
    </location>
    <ligand>
        <name>Ca(2+)</name>
        <dbReference type="ChEBI" id="CHEBI:29108"/>
    </ligand>
</feature>
<accession>A0A923LX14</accession>
<dbReference type="InterPro" id="IPR011006">
    <property type="entry name" value="CheY-like_superfamily"/>
</dbReference>
<dbReference type="SMART" id="SM00448">
    <property type="entry name" value="REC"/>
    <property type="match status" value="1"/>
</dbReference>
<dbReference type="GO" id="GO:0005737">
    <property type="term" value="C:cytoplasm"/>
    <property type="evidence" value="ECO:0007669"/>
    <property type="project" value="UniProtKB-SubCell"/>
</dbReference>
<dbReference type="GO" id="GO:0003700">
    <property type="term" value="F:DNA-binding transcription factor activity"/>
    <property type="evidence" value="ECO:0007669"/>
    <property type="project" value="InterPro"/>
</dbReference>
<evidence type="ECO:0000256" key="15">
    <source>
        <dbReference type="PIRNR" id="PIRNR002937"/>
    </source>
</evidence>
<evidence type="ECO:0000256" key="12">
    <source>
        <dbReference type="ARBA" id="ARBA00023159"/>
    </source>
</evidence>
<gene>
    <name evidence="19" type="primary">spo0A</name>
    <name evidence="19" type="ORF">H8S45_10965</name>
</gene>
<dbReference type="GO" id="GO:0005509">
    <property type="term" value="F:calcium ion binding"/>
    <property type="evidence" value="ECO:0007669"/>
    <property type="project" value="UniProtKB-UniRule"/>
</dbReference>
<organism evidence="19 20">
    <name type="scientific">Agathobaculum faecis</name>
    <dbReference type="NCBI Taxonomy" id="2763013"/>
    <lineage>
        <taxon>Bacteria</taxon>
        <taxon>Bacillati</taxon>
        <taxon>Bacillota</taxon>
        <taxon>Clostridia</taxon>
        <taxon>Eubacteriales</taxon>
        <taxon>Butyricicoccaceae</taxon>
        <taxon>Agathobaculum</taxon>
    </lineage>
</organism>
<comment type="function">
    <text evidence="14 15">May play the central regulatory role in sporulation. It may be an element of the effector pathway responsible for the activation of sporulation genes in response to nutritional stress. Spo0A may act in concert with spo0H (a sigma factor) to control the expression of some genes that are critical to the sporulation process.</text>
</comment>
<evidence type="ECO:0000256" key="8">
    <source>
        <dbReference type="ARBA" id="ARBA00022969"/>
    </source>
</evidence>
<proteinExistence type="predicted"/>
<dbReference type="Pfam" id="PF00072">
    <property type="entry name" value="Response_reg"/>
    <property type="match status" value="1"/>
</dbReference>
<dbReference type="SUPFAM" id="SSF46894">
    <property type="entry name" value="C-terminal effector domain of the bipartite response regulators"/>
    <property type="match status" value="1"/>
</dbReference>
<protein>
    <recommendedName>
        <fullName evidence="2 15">Stage 0 sporulation protein A homolog</fullName>
    </recommendedName>
</protein>
<evidence type="ECO:0000256" key="2">
    <source>
        <dbReference type="ARBA" id="ARBA00018672"/>
    </source>
</evidence>